<feature type="transmembrane region" description="Helical" evidence="6">
    <location>
        <begin position="57"/>
        <end position="76"/>
    </location>
</feature>
<dbReference type="GO" id="GO:0005789">
    <property type="term" value="C:endoplasmic reticulum membrane"/>
    <property type="evidence" value="ECO:0007669"/>
    <property type="project" value="TreeGrafter"/>
</dbReference>
<evidence type="ECO:0000256" key="5">
    <source>
        <dbReference type="RuleBase" id="RU003750"/>
    </source>
</evidence>
<keyword evidence="4 6" id="KW-0472">Membrane</keyword>
<dbReference type="PANTHER" id="PTHR10414">
    <property type="entry name" value="ETHANOLAMINEPHOSPHOTRANSFERASE"/>
    <property type="match status" value="1"/>
</dbReference>
<dbReference type="InterPro" id="IPR048254">
    <property type="entry name" value="CDP_ALCOHOL_P_TRANSF_CS"/>
</dbReference>
<dbReference type="Gene3D" id="1.20.120.1760">
    <property type="match status" value="1"/>
</dbReference>
<gene>
    <name evidence="7" type="ORF">BOX15_Mlig026122g3</name>
</gene>
<comment type="similarity">
    <text evidence="2 5">Belongs to the CDP-alcohol phosphatidyltransferase class-I family.</text>
</comment>
<keyword evidence="6" id="KW-1133">Transmembrane helix</keyword>
<keyword evidence="8" id="KW-1185">Reference proteome</keyword>
<dbReference type="InterPro" id="IPR014472">
    <property type="entry name" value="CHOPT"/>
</dbReference>
<evidence type="ECO:0000313" key="7">
    <source>
        <dbReference type="EMBL" id="PAA53298.1"/>
    </source>
</evidence>
<dbReference type="GO" id="GO:0005794">
    <property type="term" value="C:Golgi apparatus"/>
    <property type="evidence" value="ECO:0007669"/>
    <property type="project" value="TreeGrafter"/>
</dbReference>
<dbReference type="PANTHER" id="PTHR10414:SF71">
    <property type="entry name" value="FI05338P"/>
    <property type="match status" value="1"/>
</dbReference>
<dbReference type="STRING" id="282301.A0A267DVJ7"/>
<dbReference type="GO" id="GO:0006646">
    <property type="term" value="P:phosphatidylethanolamine biosynthetic process"/>
    <property type="evidence" value="ECO:0007669"/>
    <property type="project" value="TreeGrafter"/>
</dbReference>
<feature type="transmembrane region" description="Helical" evidence="6">
    <location>
        <begin position="327"/>
        <end position="344"/>
    </location>
</feature>
<feature type="transmembrane region" description="Helical" evidence="6">
    <location>
        <begin position="271"/>
        <end position="287"/>
    </location>
</feature>
<dbReference type="Pfam" id="PF01066">
    <property type="entry name" value="CDP-OH_P_transf"/>
    <property type="match status" value="1"/>
</dbReference>
<feature type="transmembrane region" description="Helical" evidence="6">
    <location>
        <begin position="229"/>
        <end position="251"/>
    </location>
</feature>
<protein>
    <recommendedName>
        <fullName evidence="9">Ethanolaminephosphotransferase</fullName>
    </recommendedName>
</protein>
<evidence type="ECO:0000256" key="3">
    <source>
        <dbReference type="ARBA" id="ARBA00022679"/>
    </source>
</evidence>
<evidence type="ECO:0000256" key="4">
    <source>
        <dbReference type="ARBA" id="ARBA00023136"/>
    </source>
</evidence>
<evidence type="ECO:0000256" key="6">
    <source>
        <dbReference type="SAM" id="Phobius"/>
    </source>
</evidence>
<dbReference type="PIRSF" id="PIRSF015665">
    <property type="entry name" value="CHOPT"/>
    <property type="match status" value="1"/>
</dbReference>
<keyword evidence="3 5" id="KW-0808">Transferase</keyword>
<organism evidence="7 8">
    <name type="scientific">Macrostomum lignano</name>
    <dbReference type="NCBI Taxonomy" id="282301"/>
    <lineage>
        <taxon>Eukaryota</taxon>
        <taxon>Metazoa</taxon>
        <taxon>Spiralia</taxon>
        <taxon>Lophotrochozoa</taxon>
        <taxon>Platyhelminthes</taxon>
        <taxon>Rhabditophora</taxon>
        <taxon>Macrostomorpha</taxon>
        <taxon>Macrostomida</taxon>
        <taxon>Macrostomidae</taxon>
        <taxon>Macrostomum</taxon>
    </lineage>
</organism>
<evidence type="ECO:0000313" key="8">
    <source>
        <dbReference type="Proteomes" id="UP000215902"/>
    </source>
</evidence>
<proteinExistence type="inferred from homology"/>
<feature type="transmembrane region" description="Helical" evidence="6">
    <location>
        <begin position="351"/>
        <end position="371"/>
    </location>
</feature>
<dbReference type="Proteomes" id="UP000215902">
    <property type="component" value="Unassembled WGS sequence"/>
</dbReference>
<comment type="caution">
    <text evidence="7">The sequence shown here is derived from an EMBL/GenBank/DDBJ whole genome shotgun (WGS) entry which is preliminary data.</text>
</comment>
<keyword evidence="6" id="KW-0812">Transmembrane</keyword>
<reference evidence="7 8" key="1">
    <citation type="submission" date="2017-06" db="EMBL/GenBank/DDBJ databases">
        <title>A platform for efficient transgenesis in Macrostomum lignano, a flatworm model organism for stem cell research.</title>
        <authorList>
            <person name="Berezikov E."/>
        </authorList>
    </citation>
    <scope>NUCLEOTIDE SEQUENCE [LARGE SCALE GENOMIC DNA]</scope>
    <source>
        <strain evidence="7">DV1</strain>
        <tissue evidence="7">Whole organism</tissue>
    </source>
</reference>
<dbReference type="PROSITE" id="PS00379">
    <property type="entry name" value="CDP_ALCOHOL_P_TRANSF"/>
    <property type="match status" value="1"/>
</dbReference>
<sequence>MGLMRLFYYKYLNSDVIKGFDRYKYSSQDTSPFSNYVMHPFWGWLVQFLPRWLAPNLLTVTGFLCLVVNALLAVYFDPEMYASSAEYSQFPAIPAGFWLASAALGFISHTLDGMDGKQARRTGTGSPVGELLDHGLDSWTTLLYPMIAHAVFGRGRFGVDPGRLYLIYLAVMGQFYLSHWEKYVTGVLFLPWGYDLSQVALVGLYLATYVLGTDFWQDFAIGDFTYPDIAVAVVYGGFWTMCVPLTIYNVAKAFRAGTNRKSGLVASVEPLAAAFLLLASSAAWAYYSPNNVLHASPRLFFTAFGTVFTNIACRLIVSQMSQTRCELFNTLGCLYCLTVAGLLLRRSSLQFELACLGCLTVVAVVAHLHYWCCVVRQMLDHFGLRAFVIVDKGVKAK</sequence>
<evidence type="ECO:0008006" key="9">
    <source>
        <dbReference type="Google" id="ProtNLM"/>
    </source>
</evidence>
<dbReference type="InterPro" id="IPR043130">
    <property type="entry name" value="CDP-OH_PTrfase_TM_dom"/>
</dbReference>
<dbReference type="GO" id="GO:0004307">
    <property type="term" value="F:ethanolaminephosphotransferase activity"/>
    <property type="evidence" value="ECO:0007669"/>
    <property type="project" value="TreeGrafter"/>
</dbReference>
<dbReference type="OrthoDB" id="196717at2759"/>
<dbReference type="InterPro" id="IPR000462">
    <property type="entry name" value="CDP-OH_P_trans"/>
</dbReference>
<evidence type="ECO:0000256" key="1">
    <source>
        <dbReference type="ARBA" id="ARBA00004370"/>
    </source>
</evidence>
<evidence type="ECO:0000256" key="2">
    <source>
        <dbReference type="ARBA" id="ARBA00010441"/>
    </source>
</evidence>
<feature type="transmembrane region" description="Helical" evidence="6">
    <location>
        <begin position="88"/>
        <end position="111"/>
    </location>
</feature>
<dbReference type="EMBL" id="NIVC01003105">
    <property type="protein sequence ID" value="PAA53298.1"/>
    <property type="molecule type" value="Genomic_DNA"/>
</dbReference>
<accession>A0A267DVJ7</accession>
<comment type="subcellular location">
    <subcellularLocation>
        <location evidence="1">Membrane</location>
    </subcellularLocation>
</comment>
<dbReference type="AlphaFoldDB" id="A0A267DVJ7"/>
<feature type="transmembrane region" description="Helical" evidence="6">
    <location>
        <begin position="299"/>
        <end position="321"/>
    </location>
</feature>
<name>A0A267DVJ7_9PLAT</name>
<dbReference type="FunFam" id="1.20.120.1760:FF:000016">
    <property type="entry name" value="ethanolaminephosphotransferase 1"/>
    <property type="match status" value="1"/>
</dbReference>